<feature type="domain" description="Cystatin LXN-type" evidence="5">
    <location>
        <begin position="2"/>
        <end position="96"/>
    </location>
</feature>
<dbReference type="Proteomes" id="UP000005226">
    <property type="component" value="Chromosome 11"/>
</dbReference>
<keyword evidence="7" id="KW-1185">Reference proteome</keyword>
<organism evidence="6 7">
    <name type="scientific">Takifugu rubripes</name>
    <name type="common">Japanese pufferfish</name>
    <name type="synonym">Fugu rubripes</name>
    <dbReference type="NCBI Taxonomy" id="31033"/>
    <lineage>
        <taxon>Eukaryota</taxon>
        <taxon>Metazoa</taxon>
        <taxon>Chordata</taxon>
        <taxon>Craniata</taxon>
        <taxon>Vertebrata</taxon>
        <taxon>Euteleostomi</taxon>
        <taxon>Actinopterygii</taxon>
        <taxon>Neopterygii</taxon>
        <taxon>Teleostei</taxon>
        <taxon>Neoteleostei</taxon>
        <taxon>Acanthomorphata</taxon>
        <taxon>Eupercaria</taxon>
        <taxon>Tetraodontiformes</taxon>
        <taxon>Tetradontoidea</taxon>
        <taxon>Tetraodontidae</taxon>
        <taxon>Takifugu</taxon>
    </lineage>
</organism>
<dbReference type="OMA" id="EEIIQKX"/>
<dbReference type="AlphaFoldDB" id="A0A674MY16"/>
<dbReference type="InterPro" id="IPR049897">
    <property type="entry name" value="CYSTATIN_LXN"/>
</dbReference>
<dbReference type="GO" id="GO:0005615">
    <property type="term" value="C:extracellular space"/>
    <property type="evidence" value="ECO:0007669"/>
    <property type="project" value="TreeGrafter"/>
</dbReference>
<evidence type="ECO:0000256" key="1">
    <source>
        <dbReference type="ARBA" id="ARBA00010083"/>
    </source>
</evidence>
<reference evidence="6" key="3">
    <citation type="submission" date="2025-09" db="UniProtKB">
        <authorList>
            <consortium name="Ensembl"/>
        </authorList>
    </citation>
    <scope>IDENTIFICATION</scope>
</reference>
<evidence type="ECO:0000313" key="6">
    <source>
        <dbReference type="Ensembl" id="ENSTRUP00000065912.1"/>
    </source>
</evidence>
<dbReference type="GO" id="GO:0008191">
    <property type="term" value="F:metalloendopeptidase inhibitor activity"/>
    <property type="evidence" value="ECO:0007669"/>
    <property type="project" value="UniProtKB-UniRule"/>
</dbReference>
<name>A0A674MY16_TAKRU</name>
<reference evidence="6 7" key="1">
    <citation type="journal article" date="2011" name="Genome Biol. Evol.">
        <title>Integration of the genetic map and genome assembly of fugu facilitates insights into distinct features of genome evolution in teleosts and mammals.</title>
        <authorList>
            <person name="Kai W."/>
            <person name="Kikuchi K."/>
            <person name="Tohari S."/>
            <person name="Chew A.K."/>
            <person name="Tay A."/>
            <person name="Fujiwara A."/>
            <person name="Hosoya S."/>
            <person name="Suetake H."/>
            <person name="Naruse K."/>
            <person name="Brenner S."/>
            <person name="Suzuki Y."/>
            <person name="Venkatesh B."/>
        </authorList>
    </citation>
    <scope>NUCLEOTIDE SEQUENCE [LARGE SCALE GENOMIC DNA]</scope>
</reference>
<proteinExistence type="inferred from homology"/>
<evidence type="ECO:0000256" key="4">
    <source>
        <dbReference type="PROSITE-ProRule" id="PRU01377"/>
    </source>
</evidence>
<dbReference type="InParanoid" id="A0A674MY16"/>
<evidence type="ECO:0000259" key="5">
    <source>
        <dbReference type="PROSITE" id="PS52033"/>
    </source>
</evidence>
<dbReference type="PROSITE" id="PS52033">
    <property type="entry name" value="CYSTATIN_LXN"/>
    <property type="match status" value="2"/>
</dbReference>
<comment type="similarity">
    <text evidence="1 4">Belongs to the protease inhibitor I47 (latexin) family.</text>
</comment>
<dbReference type="SUPFAM" id="SSF54403">
    <property type="entry name" value="Cystatin/monellin"/>
    <property type="match status" value="2"/>
</dbReference>
<dbReference type="Gene3D" id="3.10.450.10">
    <property type="match status" value="2"/>
</dbReference>
<feature type="domain" description="Cystatin LXN-type" evidence="5">
    <location>
        <begin position="115"/>
        <end position="212"/>
    </location>
</feature>
<dbReference type="PANTHER" id="PTHR28591:SF1">
    <property type="entry name" value="LATEXIN"/>
    <property type="match status" value="1"/>
</dbReference>
<dbReference type="FunFam" id="3.10.450.10:FF:000007">
    <property type="entry name" value="latexin"/>
    <property type="match status" value="1"/>
</dbReference>
<sequence length="217" mass="24871">MASGELNPNHYPAQRAAKVVQHYLTAHYGSPYRLFGLQKDTADSGRKYQLELLVHELISNVRKKENCSAEVFFAKGEERTPAQVEVSCKELIKNNTLDQEEALFQQYKTNQSLLSAHDLPDRYGHMEPDTKPLWHLGIVASSFVMLNESTEDTLYNMAQVANITQLFESLVLLHDMVSQEIPRWKLLFTWSPSEGVKVLQMEQLPHCHECEKPLKTD</sequence>
<evidence type="ECO:0000313" key="7">
    <source>
        <dbReference type="Proteomes" id="UP000005226"/>
    </source>
</evidence>
<gene>
    <name evidence="6" type="primary">lxn</name>
</gene>
<dbReference type="InterPro" id="IPR046350">
    <property type="entry name" value="Cystatin_sf"/>
</dbReference>
<dbReference type="Ensembl" id="ENSTRUT00000076216.1">
    <property type="protein sequence ID" value="ENSTRUP00000065912.1"/>
    <property type="gene ID" value="ENSTRUG00000029612.1"/>
</dbReference>
<reference evidence="6" key="2">
    <citation type="submission" date="2025-08" db="UniProtKB">
        <authorList>
            <consortium name="Ensembl"/>
        </authorList>
    </citation>
    <scope>IDENTIFICATION</scope>
</reference>
<evidence type="ECO:0000256" key="3">
    <source>
        <dbReference type="ARBA" id="ARBA00022737"/>
    </source>
</evidence>
<evidence type="ECO:0000256" key="2">
    <source>
        <dbReference type="ARBA" id="ARBA00022690"/>
    </source>
</evidence>
<dbReference type="GeneTree" id="ENSGT00530000063813"/>
<protein>
    <submittedName>
        <fullName evidence="6">Latexin</fullName>
    </submittedName>
</protein>
<keyword evidence="2 4" id="KW-0646">Protease inhibitor</keyword>
<dbReference type="PANTHER" id="PTHR28591">
    <property type="entry name" value="LATEXIN"/>
    <property type="match status" value="1"/>
</dbReference>
<dbReference type="Pfam" id="PF06907">
    <property type="entry name" value="LXN"/>
    <property type="match status" value="1"/>
</dbReference>
<accession>A0A674MY16</accession>
<keyword evidence="3" id="KW-0677">Repeat</keyword>
<dbReference type="InterPro" id="IPR009684">
    <property type="entry name" value="Latexin"/>
</dbReference>